<gene>
    <name evidence="1" type="ORF">OGATHE_002116</name>
</gene>
<organism evidence="1 2">
    <name type="scientific">Ogataea polymorpha</name>
    <dbReference type="NCBI Taxonomy" id="460523"/>
    <lineage>
        <taxon>Eukaryota</taxon>
        <taxon>Fungi</taxon>
        <taxon>Dikarya</taxon>
        <taxon>Ascomycota</taxon>
        <taxon>Saccharomycotina</taxon>
        <taxon>Pichiomycetes</taxon>
        <taxon>Pichiales</taxon>
        <taxon>Pichiaceae</taxon>
        <taxon>Ogataea</taxon>
    </lineage>
</organism>
<accession>A0A9P8TDB9</accession>
<dbReference type="EMBL" id="JAEUBD010000526">
    <property type="protein sequence ID" value="KAH3674136.1"/>
    <property type="molecule type" value="Genomic_DNA"/>
</dbReference>
<protein>
    <submittedName>
        <fullName evidence="1">Uncharacterized protein</fullName>
    </submittedName>
</protein>
<comment type="caution">
    <text evidence="1">The sequence shown here is derived from an EMBL/GenBank/DDBJ whole genome shotgun (WGS) entry which is preliminary data.</text>
</comment>
<evidence type="ECO:0000313" key="2">
    <source>
        <dbReference type="Proteomes" id="UP000788993"/>
    </source>
</evidence>
<evidence type="ECO:0000313" key="1">
    <source>
        <dbReference type="EMBL" id="KAH3674136.1"/>
    </source>
</evidence>
<sequence length="85" mass="8998">MRAARMECDEREEKGSCAATGVGRGTGIAPVGSTLSWSGMTKVRCLELNPSINGRVSLITLAKLGRIIVVSFSESEFLPADDSLP</sequence>
<dbReference type="Proteomes" id="UP000788993">
    <property type="component" value="Unassembled WGS sequence"/>
</dbReference>
<name>A0A9P8TDB9_9ASCO</name>
<reference evidence="1" key="2">
    <citation type="submission" date="2021-01" db="EMBL/GenBank/DDBJ databases">
        <authorList>
            <person name="Schikora-Tamarit M.A."/>
        </authorList>
    </citation>
    <scope>NUCLEOTIDE SEQUENCE</scope>
    <source>
        <strain evidence="1">NCAIM Y.01608</strain>
    </source>
</reference>
<dbReference type="AlphaFoldDB" id="A0A9P8TDB9"/>
<reference evidence="1" key="1">
    <citation type="journal article" date="2021" name="Open Biol.">
        <title>Shared evolutionary footprints suggest mitochondrial oxidative damage underlies multiple complex I losses in fungi.</title>
        <authorList>
            <person name="Schikora-Tamarit M.A."/>
            <person name="Marcet-Houben M."/>
            <person name="Nosek J."/>
            <person name="Gabaldon T."/>
        </authorList>
    </citation>
    <scope>NUCLEOTIDE SEQUENCE</scope>
    <source>
        <strain evidence="1">NCAIM Y.01608</strain>
    </source>
</reference>
<proteinExistence type="predicted"/>
<keyword evidence="2" id="KW-1185">Reference proteome</keyword>